<feature type="domain" description="ZP" evidence="1">
    <location>
        <begin position="1"/>
        <end position="41"/>
    </location>
</feature>
<dbReference type="InterPro" id="IPR001507">
    <property type="entry name" value="ZP_dom"/>
</dbReference>
<comment type="caution">
    <text evidence="2">The sequence shown here is derived from an EMBL/GenBank/DDBJ whole genome shotgun (WGS) entry which is preliminary data.</text>
</comment>
<reference evidence="2" key="1">
    <citation type="submission" date="2023-10" db="EMBL/GenBank/DDBJ databases">
        <title>Genome assembly of Pristionchus species.</title>
        <authorList>
            <person name="Yoshida K."/>
            <person name="Sommer R.J."/>
        </authorList>
    </citation>
    <scope>NUCLEOTIDE SEQUENCE</scope>
    <source>
        <strain evidence="2">RS0144</strain>
    </source>
</reference>
<dbReference type="AlphaFoldDB" id="A0AAV5SG08"/>
<proteinExistence type="predicted"/>
<name>A0AAV5SG08_9BILA</name>
<dbReference type="Proteomes" id="UP001432027">
    <property type="component" value="Unassembled WGS sequence"/>
</dbReference>
<evidence type="ECO:0000259" key="1">
    <source>
        <dbReference type="PROSITE" id="PS51034"/>
    </source>
</evidence>
<keyword evidence="3" id="KW-1185">Reference proteome</keyword>
<dbReference type="Pfam" id="PF25301">
    <property type="entry name" value="CUT_C"/>
    <property type="match status" value="1"/>
</dbReference>
<evidence type="ECO:0000313" key="2">
    <source>
        <dbReference type="EMBL" id="GMS82246.1"/>
    </source>
</evidence>
<dbReference type="EMBL" id="BTSX01000002">
    <property type="protein sequence ID" value="GMS82246.1"/>
    <property type="molecule type" value="Genomic_DNA"/>
</dbReference>
<sequence length="91" mass="9542">AHVYKYADRNQLFYQCQISISVKEPNAECARPQCPEARNFGAKKVAEDAAVEHTTKAAANYDGTTQQVAVSASVYPPTAAPAAAAPAAATS</sequence>
<feature type="non-terminal residue" evidence="2">
    <location>
        <position position="91"/>
    </location>
</feature>
<dbReference type="InterPro" id="IPR057475">
    <property type="entry name" value="CUT_C"/>
</dbReference>
<evidence type="ECO:0000313" key="3">
    <source>
        <dbReference type="Proteomes" id="UP001432027"/>
    </source>
</evidence>
<accession>A0AAV5SG08</accession>
<protein>
    <recommendedName>
        <fullName evidence="1">ZP domain-containing protein</fullName>
    </recommendedName>
</protein>
<feature type="non-terminal residue" evidence="2">
    <location>
        <position position="1"/>
    </location>
</feature>
<gene>
    <name evidence="2" type="ORF">PENTCL1PPCAC_4421</name>
</gene>
<dbReference type="PROSITE" id="PS51034">
    <property type="entry name" value="ZP_2"/>
    <property type="match status" value="1"/>
</dbReference>
<organism evidence="2 3">
    <name type="scientific">Pristionchus entomophagus</name>
    <dbReference type="NCBI Taxonomy" id="358040"/>
    <lineage>
        <taxon>Eukaryota</taxon>
        <taxon>Metazoa</taxon>
        <taxon>Ecdysozoa</taxon>
        <taxon>Nematoda</taxon>
        <taxon>Chromadorea</taxon>
        <taxon>Rhabditida</taxon>
        <taxon>Rhabditina</taxon>
        <taxon>Diplogasteromorpha</taxon>
        <taxon>Diplogasteroidea</taxon>
        <taxon>Neodiplogasteridae</taxon>
        <taxon>Pristionchus</taxon>
    </lineage>
</organism>